<dbReference type="PANTHER" id="PTHR14218">
    <property type="entry name" value="PROTEASE S8 TRIPEPTIDYL PEPTIDASE I CLN2"/>
    <property type="match status" value="1"/>
</dbReference>
<dbReference type="Pfam" id="PF00082">
    <property type="entry name" value="Peptidase_S8"/>
    <property type="match status" value="1"/>
</dbReference>
<keyword evidence="12" id="KW-0843">Virulence</keyword>
<reference evidence="18" key="1">
    <citation type="journal article" date="2023" name="Mol. Phylogenet. Evol.">
        <title>Genome-scale phylogeny and comparative genomics of the fungal order Sordariales.</title>
        <authorList>
            <person name="Hensen N."/>
            <person name="Bonometti L."/>
            <person name="Westerberg I."/>
            <person name="Brannstrom I.O."/>
            <person name="Guillou S."/>
            <person name="Cros-Aarteil S."/>
            <person name="Calhoun S."/>
            <person name="Haridas S."/>
            <person name="Kuo A."/>
            <person name="Mondo S."/>
            <person name="Pangilinan J."/>
            <person name="Riley R."/>
            <person name="LaButti K."/>
            <person name="Andreopoulos B."/>
            <person name="Lipzen A."/>
            <person name="Chen C."/>
            <person name="Yan M."/>
            <person name="Daum C."/>
            <person name="Ng V."/>
            <person name="Clum A."/>
            <person name="Steindorff A."/>
            <person name="Ohm R.A."/>
            <person name="Martin F."/>
            <person name="Silar P."/>
            <person name="Natvig D.O."/>
            <person name="Lalanne C."/>
            <person name="Gautier V."/>
            <person name="Ament-Velasquez S.L."/>
            <person name="Kruys A."/>
            <person name="Hutchinson M.I."/>
            <person name="Powell A.J."/>
            <person name="Barry K."/>
            <person name="Miller A.N."/>
            <person name="Grigoriev I.V."/>
            <person name="Debuchy R."/>
            <person name="Gladieux P."/>
            <person name="Hiltunen Thoren M."/>
            <person name="Johannesson H."/>
        </authorList>
    </citation>
    <scope>NUCLEOTIDE SEQUENCE</scope>
    <source>
        <strain evidence="18">CBS 314.62</strain>
    </source>
</reference>
<keyword evidence="19" id="KW-1185">Reference proteome</keyword>
<keyword evidence="9 15" id="KW-0378">Hydrolase</keyword>
<evidence type="ECO:0000256" key="15">
    <source>
        <dbReference type="PROSITE-ProRule" id="PRU01032"/>
    </source>
</evidence>
<dbReference type="SUPFAM" id="SSF54897">
    <property type="entry name" value="Protease propeptides/inhibitors"/>
    <property type="match status" value="1"/>
</dbReference>
<comment type="cofactor">
    <cofactor evidence="15">
        <name>Ca(2+)</name>
        <dbReference type="ChEBI" id="CHEBI:29108"/>
    </cofactor>
    <text evidence="15">Binds 1 Ca(2+) ion per subunit.</text>
</comment>
<dbReference type="InterPro" id="IPR030400">
    <property type="entry name" value="Sedolisin_dom"/>
</dbReference>
<evidence type="ECO:0000259" key="17">
    <source>
        <dbReference type="PROSITE" id="PS51695"/>
    </source>
</evidence>
<dbReference type="EC" id="3.4.14.10" evidence="4"/>
<keyword evidence="6 15" id="KW-0645">Protease</keyword>
<dbReference type="GO" id="GO:0006508">
    <property type="term" value="P:proteolysis"/>
    <property type="evidence" value="ECO:0007669"/>
    <property type="project" value="UniProtKB-KW"/>
</dbReference>
<feature type="active site" description="Charge relay system" evidence="15">
    <location>
        <position position="307"/>
    </location>
</feature>
<keyword evidence="8 16" id="KW-0732">Signal</keyword>
<keyword evidence="14" id="KW-0325">Glycoprotein</keyword>
<evidence type="ECO:0000256" key="8">
    <source>
        <dbReference type="ARBA" id="ARBA00022729"/>
    </source>
</evidence>
<evidence type="ECO:0000256" key="13">
    <source>
        <dbReference type="ARBA" id="ARBA00023145"/>
    </source>
</evidence>
<dbReference type="GO" id="GO:0005576">
    <property type="term" value="C:extracellular region"/>
    <property type="evidence" value="ECO:0007669"/>
    <property type="project" value="UniProtKB-SubCell"/>
</dbReference>
<feature type="binding site" evidence="15">
    <location>
        <position position="597"/>
    </location>
    <ligand>
        <name>Ca(2+)</name>
        <dbReference type="ChEBI" id="CHEBI:29108"/>
    </ligand>
</feature>
<dbReference type="InterPro" id="IPR015366">
    <property type="entry name" value="S53_propep"/>
</dbReference>
<dbReference type="Gene3D" id="3.40.50.200">
    <property type="entry name" value="Peptidase S8/S53 domain"/>
    <property type="match status" value="1"/>
</dbReference>
<evidence type="ECO:0000256" key="5">
    <source>
        <dbReference type="ARBA" id="ARBA00022525"/>
    </source>
</evidence>
<dbReference type="PROSITE" id="PS00138">
    <property type="entry name" value="SUBTILASE_SER"/>
    <property type="match status" value="1"/>
</dbReference>
<evidence type="ECO:0000256" key="7">
    <source>
        <dbReference type="ARBA" id="ARBA00022723"/>
    </source>
</evidence>
<keyword evidence="13" id="KW-0865">Zymogen</keyword>
<feature type="active site" description="Charge relay system" evidence="15">
    <location>
        <position position="303"/>
    </location>
</feature>
<keyword evidence="11 15" id="KW-0106">Calcium</keyword>
<dbReference type="Pfam" id="PF09286">
    <property type="entry name" value="Pro-kuma_activ"/>
    <property type="match status" value="1"/>
</dbReference>
<evidence type="ECO:0000256" key="12">
    <source>
        <dbReference type="ARBA" id="ARBA00023026"/>
    </source>
</evidence>
<proteinExistence type="predicted"/>
<accession>A0AAE0XAG5</accession>
<evidence type="ECO:0000256" key="3">
    <source>
        <dbReference type="ARBA" id="ARBA00004239"/>
    </source>
</evidence>
<organism evidence="18 19">
    <name type="scientific">Podospora appendiculata</name>
    <dbReference type="NCBI Taxonomy" id="314037"/>
    <lineage>
        <taxon>Eukaryota</taxon>
        <taxon>Fungi</taxon>
        <taxon>Dikarya</taxon>
        <taxon>Ascomycota</taxon>
        <taxon>Pezizomycotina</taxon>
        <taxon>Sordariomycetes</taxon>
        <taxon>Sordariomycetidae</taxon>
        <taxon>Sordariales</taxon>
        <taxon>Podosporaceae</taxon>
        <taxon>Podospora</taxon>
    </lineage>
</organism>
<dbReference type="PROSITE" id="PS51695">
    <property type="entry name" value="SEDOLISIN"/>
    <property type="match status" value="1"/>
</dbReference>
<evidence type="ECO:0000256" key="10">
    <source>
        <dbReference type="ARBA" id="ARBA00022825"/>
    </source>
</evidence>
<comment type="caution">
    <text evidence="18">The sequence shown here is derived from an EMBL/GenBank/DDBJ whole genome shotgun (WGS) entry which is preliminary data.</text>
</comment>
<keyword evidence="5" id="KW-0964">Secreted</keyword>
<dbReference type="InterPro" id="IPR050819">
    <property type="entry name" value="Tripeptidyl-peptidase_I"/>
</dbReference>
<protein>
    <recommendedName>
        <fullName evidence="4">tripeptidyl-peptidase II</fullName>
        <ecNumber evidence="4">3.4.14.10</ecNumber>
    </recommendedName>
</protein>
<dbReference type="InterPro" id="IPR036852">
    <property type="entry name" value="Peptidase_S8/S53_dom_sf"/>
</dbReference>
<evidence type="ECO:0000256" key="14">
    <source>
        <dbReference type="ARBA" id="ARBA00023180"/>
    </source>
</evidence>
<evidence type="ECO:0000313" key="19">
    <source>
        <dbReference type="Proteomes" id="UP001270362"/>
    </source>
</evidence>
<feature type="domain" description="Peptidase S53" evidence="17">
    <location>
        <begin position="225"/>
        <end position="617"/>
    </location>
</feature>
<dbReference type="GO" id="GO:0046872">
    <property type="term" value="F:metal ion binding"/>
    <property type="evidence" value="ECO:0007669"/>
    <property type="project" value="UniProtKB-UniRule"/>
</dbReference>
<gene>
    <name evidence="18" type="ORF">B0T22DRAFT_162741</name>
</gene>
<dbReference type="InterPro" id="IPR023828">
    <property type="entry name" value="Peptidase_S8_Ser-AS"/>
</dbReference>
<evidence type="ECO:0000256" key="4">
    <source>
        <dbReference type="ARBA" id="ARBA00012462"/>
    </source>
</evidence>
<evidence type="ECO:0000256" key="16">
    <source>
        <dbReference type="SAM" id="SignalP"/>
    </source>
</evidence>
<evidence type="ECO:0000313" key="18">
    <source>
        <dbReference type="EMBL" id="KAK3688853.1"/>
    </source>
</evidence>
<evidence type="ECO:0000256" key="6">
    <source>
        <dbReference type="ARBA" id="ARBA00022670"/>
    </source>
</evidence>
<dbReference type="CDD" id="cd11377">
    <property type="entry name" value="Pro-peptidase_S53"/>
    <property type="match status" value="1"/>
</dbReference>
<evidence type="ECO:0000256" key="9">
    <source>
        <dbReference type="ARBA" id="ARBA00022801"/>
    </source>
</evidence>
<dbReference type="InterPro" id="IPR000209">
    <property type="entry name" value="Peptidase_S8/S53_dom"/>
</dbReference>
<evidence type="ECO:0000256" key="11">
    <source>
        <dbReference type="ARBA" id="ARBA00022837"/>
    </source>
</evidence>
<evidence type="ECO:0000256" key="2">
    <source>
        <dbReference type="ARBA" id="ARBA00002451"/>
    </source>
</evidence>
<dbReference type="Proteomes" id="UP001270362">
    <property type="component" value="Unassembled WGS sequence"/>
</dbReference>
<feature type="binding site" evidence="15">
    <location>
        <position position="595"/>
    </location>
    <ligand>
        <name>Ca(2+)</name>
        <dbReference type="ChEBI" id="CHEBI:29108"/>
    </ligand>
</feature>
<comment type="function">
    <text evidence="2">Secreted tripeptidyl-peptidase which degrades proteins at acidic pHs and is involved in virulence.</text>
</comment>
<dbReference type="CDD" id="cd04056">
    <property type="entry name" value="Peptidases_S53"/>
    <property type="match status" value="1"/>
</dbReference>
<feature type="binding site" evidence="15">
    <location>
        <position position="570"/>
    </location>
    <ligand>
        <name>Ca(2+)</name>
        <dbReference type="ChEBI" id="CHEBI:29108"/>
    </ligand>
</feature>
<dbReference type="GO" id="GO:0004252">
    <property type="term" value="F:serine-type endopeptidase activity"/>
    <property type="evidence" value="ECO:0007669"/>
    <property type="project" value="UniProtKB-UniRule"/>
</dbReference>
<feature type="chain" id="PRO_5041951632" description="tripeptidyl-peptidase II" evidence="16">
    <location>
        <begin position="22"/>
        <end position="617"/>
    </location>
</feature>
<evidence type="ECO:0000256" key="1">
    <source>
        <dbReference type="ARBA" id="ARBA00001910"/>
    </source>
</evidence>
<dbReference type="SMART" id="SM00944">
    <property type="entry name" value="Pro-kuma_activ"/>
    <property type="match status" value="1"/>
</dbReference>
<feature type="binding site" evidence="15">
    <location>
        <position position="571"/>
    </location>
    <ligand>
        <name>Ca(2+)</name>
        <dbReference type="ChEBI" id="CHEBI:29108"/>
    </ligand>
</feature>
<dbReference type="EMBL" id="JAULSO010000002">
    <property type="protein sequence ID" value="KAK3688853.1"/>
    <property type="molecule type" value="Genomic_DNA"/>
</dbReference>
<dbReference type="AlphaFoldDB" id="A0AAE0XAG5"/>
<comment type="catalytic activity">
    <reaction evidence="1">
        <text>Release of an N-terminal tripeptide from a polypeptide.</text>
        <dbReference type="EC" id="3.4.14.10"/>
    </reaction>
</comment>
<comment type="subcellular location">
    <subcellularLocation>
        <location evidence="3">Secreted</location>
        <location evidence="3">Extracellular space</location>
    </subcellularLocation>
</comment>
<dbReference type="SUPFAM" id="SSF52743">
    <property type="entry name" value="Subtilisin-like"/>
    <property type="match status" value="1"/>
</dbReference>
<feature type="signal peptide" evidence="16">
    <location>
        <begin position="1"/>
        <end position="21"/>
    </location>
</feature>
<keyword evidence="7 15" id="KW-0479">Metal-binding</keyword>
<dbReference type="GO" id="GO:0008240">
    <property type="term" value="F:tripeptidyl-peptidase activity"/>
    <property type="evidence" value="ECO:0007669"/>
    <property type="project" value="UniProtKB-EC"/>
</dbReference>
<dbReference type="FunFam" id="3.40.50.200:FF:000015">
    <property type="entry name" value="Tripeptidyl peptidase A"/>
    <property type="match status" value="1"/>
</dbReference>
<name>A0AAE0XAG5_9PEZI</name>
<keyword evidence="10 15" id="KW-0720">Serine protease</keyword>
<sequence>MWRCLLLSLMGWLLAIPSTHAAPSETVILERSERGRLPPGWKFHHKASPTETVTLFVALKETKIRDLKDRLWQRFHGGGRHNSNFDHHLSRDEVNQLRKPNQHAIDDVSDWLRQNGIRKLRTYESWIQFDATVQAAKSLFETDLAYYVYTGAGGGGGGSTNSTPVLRTLSYSIPRRLRDDVDFVHPLNHFMPPRRRPGGVWPSPPAPVIDPVVNDTVPDLPCFTGTFPDCIKRLYNISYTAPLPSPARFGIAGFLEQWIMYNDTASFAADYTPDLPPSVYNFSVSALNNGTNPQESLSAAGMEASLDVEYAMALGYPTAVTYFTTGGRGDKVDANGELLPTTDSDNEPYLEFLLALLAKPDAELPHVLSISYADDEQSVPRAYALRVCDMFAALAARGVSVFAASGDGGAAGTGQTSCASNDGTGRKMYMPTFPASCPFVTAVGATSNVGPPVAAAGFSSGGFSNYFTRPGFQDELVGPYVDGLVKGKDVRLGLFNVSGRATPDISAIGSGFQIVYGGRMLEVLGTSASTPVVAAMVALVNDARLRAGKGSLGWINPLLYGDGVRKVLTDVTAGASGGCNFADGTQVDGWPAGVGWDASTGLGTVGDFDEFLKALSI</sequence>
<feature type="active site" description="Charge relay system" evidence="15">
    <location>
        <position position="527"/>
    </location>
</feature>
<reference evidence="18" key="2">
    <citation type="submission" date="2023-06" db="EMBL/GenBank/DDBJ databases">
        <authorList>
            <consortium name="Lawrence Berkeley National Laboratory"/>
            <person name="Haridas S."/>
            <person name="Hensen N."/>
            <person name="Bonometti L."/>
            <person name="Westerberg I."/>
            <person name="Brannstrom I.O."/>
            <person name="Guillou S."/>
            <person name="Cros-Aarteil S."/>
            <person name="Calhoun S."/>
            <person name="Kuo A."/>
            <person name="Mondo S."/>
            <person name="Pangilinan J."/>
            <person name="Riley R."/>
            <person name="Labutti K."/>
            <person name="Andreopoulos B."/>
            <person name="Lipzen A."/>
            <person name="Chen C."/>
            <person name="Yanf M."/>
            <person name="Daum C."/>
            <person name="Ng V."/>
            <person name="Clum A."/>
            <person name="Steindorff A."/>
            <person name="Ohm R."/>
            <person name="Martin F."/>
            <person name="Silar P."/>
            <person name="Natvig D."/>
            <person name="Lalanne C."/>
            <person name="Gautier V."/>
            <person name="Ament-Velasquez S.L."/>
            <person name="Kruys A."/>
            <person name="Hutchinson M.I."/>
            <person name="Powell A.J."/>
            <person name="Barry K."/>
            <person name="Miller A.N."/>
            <person name="Grigoriev I.V."/>
            <person name="Debuchy R."/>
            <person name="Gladieux P."/>
            <person name="Thoren M.H."/>
            <person name="Johannesson H."/>
        </authorList>
    </citation>
    <scope>NUCLEOTIDE SEQUENCE</scope>
    <source>
        <strain evidence="18">CBS 314.62</strain>
    </source>
</reference>
<dbReference type="PANTHER" id="PTHR14218:SF15">
    <property type="entry name" value="TRIPEPTIDYL-PEPTIDASE 1"/>
    <property type="match status" value="1"/>
</dbReference>